<evidence type="ECO:0000313" key="1">
    <source>
        <dbReference type="EMBL" id="OCK42538.1"/>
    </source>
</evidence>
<evidence type="ECO:0000313" key="2">
    <source>
        <dbReference type="Proteomes" id="UP000093186"/>
    </source>
</evidence>
<proteinExistence type="predicted"/>
<dbReference type="EMBL" id="MAKX01000013">
    <property type="protein sequence ID" value="OCK42538.1"/>
    <property type="molecule type" value="Genomic_DNA"/>
</dbReference>
<dbReference type="STRING" id="447689.BA195_10200"/>
<organism evidence="1 2">
    <name type="scientific">Tenacibaculum soleae</name>
    <dbReference type="NCBI Taxonomy" id="447689"/>
    <lineage>
        <taxon>Bacteria</taxon>
        <taxon>Pseudomonadati</taxon>
        <taxon>Bacteroidota</taxon>
        <taxon>Flavobacteriia</taxon>
        <taxon>Flavobacteriales</taxon>
        <taxon>Flavobacteriaceae</taxon>
        <taxon>Tenacibaculum</taxon>
    </lineage>
</organism>
<protein>
    <submittedName>
        <fullName evidence="1">Uncharacterized protein</fullName>
    </submittedName>
</protein>
<keyword evidence="2" id="KW-1185">Reference proteome</keyword>
<name>A0A1B9XY89_9FLAO</name>
<comment type="caution">
    <text evidence="1">The sequence shown here is derived from an EMBL/GenBank/DDBJ whole genome shotgun (WGS) entry which is preliminary data.</text>
</comment>
<dbReference type="RefSeq" id="WP_068705179.1">
    <property type="nucleotide sequence ID" value="NZ_MAKX01000013.1"/>
</dbReference>
<dbReference type="AlphaFoldDB" id="A0A1B9XY89"/>
<accession>A0A1B9XY89</accession>
<dbReference type="OrthoDB" id="1258601at2"/>
<reference evidence="1 2" key="1">
    <citation type="submission" date="2016-06" db="EMBL/GenBank/DDBJ databases">
        <title>Draft Genome Sequence of Tenacibaculum soleae UCD-KL19.</title>
        <authorList>
            <person name="Eisen J.A."/>
            <person name="Coil D.A."/>
            <person name="Lujan K.M."/>
        </authorList>
    </citation>
    <scope>NUCLEOTIDE SEQUENCE [LARGE SCALE GENOMIC DNA]</scope>
    <source>
        <strain evidence="1 2">UCD-KL19</strain>
    </source>
</reference>
<sequence length="153" mass="17473">MDNINQQDIIKSEIEALIADIIKVYEASGKKVSGEFKKGLKAIYEEDKAIIQGYTYLAGRRAGKMPPIENIKRWIEQKGIQPFEKSMTTSSLAWAIAKNIAKKGTNSNYHLKIYEQVITPERIDKIIKKVSQFNVNNFLDEVSIELQLLEKNI</sequence>
<gene>
    <name evidence="1" type="ORF">BA195_10200</name>
</gene>
<dbReference type="Proteomes" id="UP000093186">
    <property type="component" value="Unassembled WGS sequence"/>
</dbReference>